<dbReference type="InterPro" id="IPR052516">
    <property type="entry name" value="N-heterocyclic_Hydroxylase"/>
</dbReference>
<sequence length="765" mass="82632">MTDLRIEKPSRRLLLRGAAAGGFLLALRLPPARAVEDAPKPKFGADAMPHGVVNDPLVFVSIAPDGIVTIICHRAEMGQGVRTGMPMIIADELEADWSKVRIEQAPGDEIRYGNQDTDGSRSTRHFLQPMRECGAAARQMLEAAAAKRWGVPAEQVSAKNHQLVHAGSGRTLGYGEVAAEAAKLPVPKPETLKLKEAAAFRYIGKGELPIVDGFDITTGRAKYGQDTILPGMLFAVVARPPVFGGTVETLDDSAALKVPGVVKVVRLEGTPPPAKFSPLGGVAVIARNTWAAMQGREALKITWKDGPNAAYDSEAYRAAITETARKPANVLRKEGDLDGAMAKAAKRIEAEYYAPHLAHATMEPPAATVRIADGKVECWTSAQSPYSVRGELAERLKVPLEKVSVHIELLGGGFGRKSKCDYAIEAGLLSKAMDGKPVKVVWTREDDIQNGYYHTVQANKLEAGLDADGKAVAWMHRSVFPTILSIFAPDPKHGAGFEVGMGLYDTPFAIPNMRIENGAAEAHTRIGWFRSVINIPHIFAAHSFVGEMAHAAGRDPKDYLLELIGPARIVDLPIGKDSTEFWNYNEDPRKYPVDTGRLRRVVELAAEKAEWGRKLPPRHGLGIAAHRSFVTYVATVVEVAVDEQGNLSVPRVDVAIDCGFFVNPERVRSQVEGACVMGMSLATKSAITYKQGRVVQSNYTDYEVARIDDAPRDVRVHIVPAGLEVPPSGVGEPGLPVFAPALCNAIFAATGKRIRELPIGSQLKA</sequence>
<dbReference type="RefSeq" id="WP_111470645.1">
    <property type="nucleotide sequence ID" value="NZ_QLIX01000010.1"/>
</dbReference>
<dbReference type="Gene3D" id="3.90.1170.50">
    <property type="entry name" value="Aldehyde oxidase/xanthine dehydrogenase, a/b hammerhead"/>
    <property type="match status" value="1"/>
</dbReference>
<dbReference type="PROSITE" id="PS51318">
    <property type="entry name" value="TAT"/>
    <property type="match status" value="1"/>
</dbReference>
<dbReference type="SUPFAM" id="SSF56003">
    <property type="entry name" value="Molybdenum cofactor-binding domain"/>
    <property type="match status" value="2"/>
</dbReference>
<evidence type="ECO:0000259" key="1">
    <source>
        <dbReference type="SMART" id="SM01008"/>
    </source>
</evidence>
<proteinExistence type="predicted"/>
<comment type="caution">
    <text evidence="2">The sequence shown here is derived from an EMBL/GenBank/DDBJ whole genome shotgun (WGS) entry which is preliminary data.</text>
</comment>
<name>A0A327M759_9PROT</name>
<dbReference type="PANTHER" id="PTHR47495:SF3">
    <property type="entry name" value="BLR6219 PROTEIN"/>
    <property type="match status" value="1"/>
</dbReference>
<dbReference type="InterPro" id="IPR046867">
    <property type="entry name" value="AldOxase/xan_DH_MoCoBD2"/>
</dbReference>
<dbReference type="OrthoDB" id="9767994at2"/>
<reference evidence="3" key="1">
    <citation type="submission" date="2018-06" db="EMBL/GenBank/DDBJ databases">
        <authorList>
            <person name="Khan S.A."/>
        </authorList>
    </citation>
    <scope>NUCLEOTIDE SEQUENCE [LARGE SCALE GENOMIC DNA]</scope>
    <source>
        <strain evidence="3">DB-1506</strain>
    </source>
</reference>
<evidence type="ECO:0000313" key="2">
    <source>
        <dbReference type="EMBL" id="RAI58305.1"/>
    </source>
</evidence>
<dbReference type="InterPro" id="IPR012368">
    <property type="entry name" value="OxRdtase_Mopterin-bd_su_IorB"/>
</dbReference>
<dbReference type="InterPro" id="IPR008274">
    <property type="entry name" value="AldOxase/xan_DH_MoCoBD1"/>
</dbReference>
<dbReference type="PIRSF" id="PIRSF036389">
    <property type="entry name" value="IOR_B"/>
    <property type="match status" value="1"/>
</dbReference>
<dbReference type="Pfam" id="PF20256">
    <property type="entry name" value="MoCoBD_2"/>
    <property type="match status" value="2"/>
</dbReference>
<dbReference type="InterPro" id="IPR006311">
    <property type="entry name" value="TAT_signal"/>
</dbReference>
<dbReference type="InterPro" id="IPR000674">
    <property type="entry name" value="Ald_Oxase/Xan_DH_a/b"/>
</dbReference>
<dbReference type="Pfam" id="PF02738">
    <property type="entry name" value="MoCoBD_1"/>
    <property type="match status" value="1"/>
</dbReference>
<dbReference type="AlphaFoldDB" id="A0A327M759"/>
<dbReference type="EMBL" id="QLIX01000010">
    <property type="protein sequence ID" value="RAI58305.1"/>
    <property type="molecule type" value="Genomic_DNA"/>
</dbReference>
<evidence type="ECO:0000313" key="3">
    <source>
        <dbReference type="Proteomes" id="UP000249065"/>
    </source>
</evidence>
<dbReference type="Proteomes" id="UP000249065">
    <property type="component" value="Unassembled WGS sequence"/>
</dbReference>
<organism evidence="2 3">
    <name type="scientific">Roseicella frigidaeris</name>
    <dbReference type="NCBI Taxonomy" id="2230885"/>
    <lineage>
        <taxon>Bacteria</taxon>
        <taxon>Pseudomonadati</taxon>
        <taxon>Pseudomonadota</taxon>
        <taxon>Alphaproteobacteria</taxon>
        <taxon>Acetobacterales</taxon>
        <taxon>Roseomonadaceae</taxon>
        <taxon>Roseicella</taxon>
    </lineage>
</organism>
<keyword evidence="3" id="KW-1185">Reference proteome</keyword>
<dbReference type="SMART" id="SM01008">
    <property type="entry name" value="Ald_Xan_dh_C"/>
    <property type="match status" value="1"/>
</dbReference>
<dbReference type="PANTHER" id="PTHR47495">
    <property type="entry name" value="ALDEHYDE DEHYDROGENASE"/>
    <property type="match status" value="1"/>
</dbReference>
<protein>
    <submittedName>
        <fullName evidence="2">Xanthine dehydrogenase family protein molybdopterin-binding subunit</fullName>
    </submittedName>
</protein>
<feature type="domain" description="Aldehyde oxidase/xanthine dehydrogenase a/b hammerhead" evidence="1">
    <location>
        <begin position="218"/>
        <end position="307"/>
    </location>
</feature>
<dbReference type="GO" id="GO:0016491">
    <property type="term" value="F:oxidoreductase activity"/>
    <property type="evidence" value="ECO:0007669"/>
    <property type="project" value="InterPro"/>
</dbReference>
<dbReference type="Gene3D" id="3.30.365.10">
    <property type="entry name" value="Aldehyde oxidase/xanthine dehydrogenase, molybdopterin binding domain"/>
    <property type="match status" value="4"/>
</dbReference>
<accession>A0A327M759</accession>
<dbReference type="InterPro" id="IPR037165">
    <property type="entry name" value="AldOxase/xan_DH_Mopterin-bd_sf"/>
</dbReference>
<gene>
    <name evidence="2" type="ORF">DOO78_14940</name>
</gene>